<dbReference type="EMBL" id="JAENGY010001611">
    <property type="protein sequence ID" value="KAG6948095.1"/>
    <property type="molecule type" value="Genomic_DNA"/>
</dbReference>
<feature type="coiled-coil region" evidence="1">
    <location>
        <begin position="34"/>
        <end position="68"/>
    </location>
</feature>
<reference evidence="2" key="1">
    <citation type="submission" date="2021-01" db="EMBL/GenBank/DDBJ databases">
        <title>Phytophthora aleatoria, a newly-described species from Pinus radiata is distinct from Phytophthora cactorum isolates based on comparative genomics.</title>
        <authorList>
            <person name="Mcdougal R."/>
            <person name="Panda P."/>
            <person name="Williams N."/>
            <person name="Studholme D.J."/>
        </authorList>
    </citation>
    <scope>NUCLEOTIDE SEQUENCE</scope>
    <source>
        <strain evidence="2">NZFS 4037</strain>
    </source>
</reference>
<evidence type="ECO:0000313" key="2">
    <source>
        <dbReference type="EMBL" id="KAG6948095.1"/>
    </source>
</evidence>
<name>A0A8J5MDI3_9STRA</name>
<protein>
    <submittedName>
        <fullName evidence="2">Uncharacterized protein</fullName>
    </submittedName>
</protein>
<dbReference type="AlphaFoldDB" id="A0A8J5MDI3"/>
<accession>A0A8J5MDI3</accession>
<dbReference type="Proteomes" id="UP000709295">
    <property type="component" value="Unassembled WGS sequence"/>
</dbReference>
<organism evidence="2 3">
    <name type="scientific">Phytophthora aleatoria</name>
    <dbReference type="NCBI Taxonomy" id="2496075"/>
    <lineage>
        <taxon>Eukaryota</taxon>
        <taxon>Sar</taxon>
        <taxon>Stramenopiles</taxon>
        <taxon>Oomycota</taxon>
        <taxon>Peronosporomycetes</taxon>
        <taxon>Peronosporales</taxon>
        <taxon>Peronosporaceae</taxon>
        <taxon>Phytophthora</taxon>
    </lineage>
</organism>
<evidence type="ECO:0000313" key="3">
    <source>
        <dbReference type="Proteomes" id="UP000709295"/>
    </source>
</evidence>
<evidence type="ECO:0000256" key="1">
    <source>
        <dbReference type="SAM" id="Coils"/>
    </source>
</evidence>
<proteinExistence type="predicted"/>
<gene>
    <name evidence="2" type="ORF">JG688_00015248</name>
</gene>
<keyword evidence="1" id="KW-0175">Coiled coil</keyword>
<keyword evidence="3" id="KW-1185">Reference proteome</keyword>
<sequence>MIQGLLLRAVADGLGTGAGSRDGTHEGALVPRQDVALETRIQALQDELQNAEQKIKELQKKELFSLQRASAVAELSSSAGEVHLIAHGLTPKKLCDHIVEREETLQAERSEKDKLQLYMDRTVKELQEKAPVLVGLAKRKSNEHQAWKDQWIRRDDTGDEATLAKFSISGGYTCKSGYNVVMNIAPVSSSGATLTYESEQCSDAYLHPSDNTTDAPLTVTFYPHLGDYKPGTVIVVREHNGTVGQQYVYGYADINFNFDHLNDNNNDVTEMSSCTTEAVSVSDPVETFSEEGEEVSIVFCTGTQGNMVVMNNLNIDYTGADPSPQALPEVLDLLLISAVIVKRFVVLPQCRRGGVLWLNYCSTLEAR</sequence>
<comment type="caution">
    <text evidence="2">The sequence shown here is derived from an EMBL/GenBank/DDBJ whole genome shotgun (WGS) entry which is preliminary data.</text>
</comment>